<protein>
    <submittedName>
        <fullName evidence="1">Uncharacterized protein</fullName>
    </submittedName>
</protein>
<name>A0ABV3DPV3_9ACTN</name>
<evidence type="ECO:0000313" key="1">
    <source>
        <dbReference type="EMBL" id="MEU8137790.1"/>
    </source>
</evidence>
<reference evidence="1 2" key="1">
    <citation type="submission" date="2024-06" db="EMBL/GenBank/DDBJ databases">
        <title>The Natural Products Discovery Center: Release of the First 8490 Sequenced Strains for Exploring Actinobacteria Biosynthetic Diversity.</title>
        <authorList>
            <person name="Kalkreuter E."/>
            <person name="Kautsar S.A."/>
            <person name="Yang D."/>
            <person name="Bader C.D."/>
            <person name="Teijaro C.N."/>
            <person name="Fluegel L."/>
            <person name="Davis C.M."/>
            <person name="Simpson J.R."/>
            <person name="Lauterbach L."/>
            <person name="Steele A.D."/>
            <person name="Gui C."/>
            <person name="Meng S."/>
            <person name="Li G."/>
            <person name="Viehrig K."/>
            <person name="Ye F."/>
            <person name="Su P."/>
            <person name="Kiefer A.F."/>
            <person name="Nichols A."/>
            <person name="Cepeda A.J."/>
            <person name="Yan W."/>
            <person name="Fan B."/>
            <person name="Jiang Y."/>
            <person name="Adhikari A."/>
            <person name="Zheng C.-J."/>
            <person name="Schuster L."/>
            <person name="Cowan T.M."/>
            <person name="Smanski M.J."/>
            <person name="Chevrette M.G."/>
            <person name="De Carvalho L.P.S."/>
            <person name="Shen B."/>
        </authorList>
    </citation>
    <scope>NUCLEOTIDE SEQUENCE [LARGE SCALE GENOMIC DNA]</scope>
    <source>
        <strain evidence="1 2">NPDC048946</strain>
    </source>
</reference>
<dbReference type="EMBL" id="JBEZFP010000100">
    <property type="protein sequence ID" value="MEU8137790.1"/>
    <property type="molecule type" value="Genomic_DNA"/>
</dbReference>
<sequence length="218" mass="22765">MPGYHQMSAGDTVHLAWGTSIVSAVVGPDAVARHGVGPVDILVPPRQVYAAGDGHLIVVHRAQYRDGGTSEWSLPTRTLVDTQTADATPGRLRYPDGRQVYLADAIDTAALGPGAALHVSGPFAPGDVLDVAWIAFEPGGAVRTTHWRGEATQASPAPEAVVPAPEAVVPAPEAVVPVPVATLTWAAGHHVQFRHSITRAADGWTRLFPSIALVVAAR</sequence>
<accession>A0ABV3DPV3</accession>
<evidence type="ECO:0000313" key="2">
    <source>
        <dbReference type="Proteomes" id="UP001551482"/>
    </source>
</evidence>
<keyword evidence="2" id="KW-1185">Reference proteome</keyword>
<dbReference type="Proteomes" id="UP001551482">
    <property type="component" value="Unassembled WGS sequence"/>
</dbReference>
<comment type="caution">
    <text evidence="1">The sequence shown here is derived from an EMBL/GenBank/DDBJ whole genome shotgun (WGS) entry which is preliminary data.</text>
</comment>
<organism evidence="1 2">
    <name type="scientific">Streptodolium elevatio</name>
    <dbReference type="NCBI Taxonomy" id="3157996"/>
    <lineage>
        <taxon>Bacteria</taxon>
        <taxon>Bacillati</taxon>
        <taxon>Actinomycetota</taxon>
        <taxon>Actinomycetes</taxon>
        <taxon>Kitasatosporales</taxon>
        <taxon>Streptomycetaceae</taxon>
        <taxon>Streptodolium</taxon>
    </lineage>
</organism>
<dbReference type="RefSeq" id="WP_358360210.1">
    <property type="nucleotide sequence ID" value="NZ_JBEZFP010000100.1"/>
</dbReference>
<proteinExistence type="predicted"/>
<gene>
    <name evidence="1" type="ORF">AB0C36_30280</name>
</gene>